<dbReference type="InterPro" id="IPR036280">
    <property type="entry name" value="Multihaem_cyt_sf"/>
</dbReference>
<evidence type="ECO:0000313" key="5">
    <source>
        <dbReference type="Proteomes" id="UP000503447"/>
    </source>
</evidence>
<proteinExistence type="predicted"/>
<keyword evidence="5" id="KW-1185">Reference proteome</keyword>
<name>A0A6M5YGB3_9BACT</name>
<dbReference type="KEGG" id="ftj:FTUN_0538"/>
<dbReference type="InterPro" id="IPR023155">
    <property type="entry name" value="Cyt_c-552/4"/>
</dbReference>
<dbReference type="Gene3D" id="1.10.1130.10">
    <property type="entry name" value="Flavocytochrome C3, Chain A"/>
    <property type="match status" value="1"/>
</dbReference>
<gene>
    <name evidence="4" type="ORF">FTUN_0538</name>
</gene>
<dbReference type="Proteomes" id="UP000503447">
    <property type="component" value="Chromosome"/>
</dbReference>
<evidence type="ECO:0000313" key="4">
    <source>
        <dbReference type="EMBL" id="QJW93038.1"/>
    </source>
</evidence>
<feature type="signal peptide" evidence="2">
    <location>
        <begin position="1"/>
        <end position="24"/>
    </location>
</feature>
<reference evidence="5" key="1">
    <citation type="submission" date="2020-05" db="EMBL/GenBank/DDBJ databases">
        <title>Frigoriglobus tundricola gen. nov., sp. nov., a psychrotolerant cellulolytic planctomycete of the family Gemmataceae with two divergent copies of 16S rRNA gene.</title>
        <authorList>
            <person name="Kulichevskaya I.S."/>
            <person name="Ivanova A.A."/>
            <person name="Naumoff D.G."/>
            <person name="Beletsky A.V."/>
            <person name="Rijpstra W.I.C."/>
            <person name="Sinninghe Damste J.S."/>
            <person name="Mardanov A.V."/>
            <person name="Ravin N.V."/>
            <person name="Dedysh S.N."/>
        </authorList>
    </citation>
    <scope>NUCLEOTIDE SEQUENCE [LARGE SCALE GENOMIC DNA]</scope>
    <source>
        <strain evidence="5">PL17</strain>
    </source>
</reference>
<organism evidence="4 5">
    <name type="scientific">Frigoriglobus tundricola</name>
    <dbReference type="NCBI Taxonomy" id="2774151"/>
    <lineage>
        <taxon>Bacteria</taxon>
        <taxon>Pseudomonadati</taxon>
        <taxon>Planctomycetota</taxon>
        <taxon>Planctomycetia</taxon>
        <taxon>Gemmatales</taxon>
        <taxon>Gemmataceae</taxon>
        <taxon>Frigoriglobus</taxon>
    </lineage>
</organism>
<evidence type="ECO:0000256" key="1">
    <source>
        <dbReference type="SAM" id="MobiDB-lite"/>
    </source>
</evidence>
<sequence length="513" mass="55047">MRPVFIIAVLSGGAVASVFSSANSQPPDRLPELPSSSDSPPQSPYGVGRAPFEQRPATSCSAASCHGGGQVGKVGSEHSTWAPQAFPAGPSDPHTRAYSVLFNSVSVQMAKYLDLKDAKGNSKVPAHQATLCLKCHAVDGASEPATRDQILSEGVGCGACHGPGEKWIGLHYTSEWKGLSNREKWDKYGFVPAGNLVARTLNCAECHSGDSDRDVNHDLYAAGHPRLAFESARFHFQPDYRKHWVEKTPQPDFEVRAWVVGQAAALRSATDLLRARAEQADKPAGVWPEFAGYSCYSCHQKVGEGDVRGGVSDAFQTRRPGVPGWEVWSNTAAGIAAEYCGAAYPGLSSPNLTEVHKLRKLMGERAAPPATAVKEQATKALAELDAWLVAMQAAEDDKTKLRPVAAGTAERLAHAIAANAIAKDGKLADHDWDALAANYLGCGAMFHAIRAGDRAAPAPKWGAELESLRAGLRFPTLKGQRFDSPYDYDRKKIDLLRVNFERLRDATAPTGGK</sequence>
<dbReference type="SUPFAM" id="SSF48695">
    <property type="entry name" value="Multiheme cytochromes"/>
    <property type="match status" value="1"/>
</dbReference>
<protein>
    <recommendedName>
        <fullName evidence="3">Cytochrome c-552/4 domain-containing protein</fullName>
    </recommendedName>
</protein>
<evidence type="ECO:0000256" key="2">
    <source>
        <dbReference type="SAM" id="SignalP"/>
    </source>
</evidence>
<dbReference type="RefSeq" id="WP_171469315.1">
    <property type="nucleotide sequence ID" value="NZ_CP053452.2"/>
</dbReference>
<feature type="chain" id="PRO_5027082294" description="Cytochrome c-552/4 domain-containing protein" evidence="2">
    <location>
        <begin position="25"/>
        <end position="513"/>
    </location>
</feature>
<keyword evidence="2" id="KW-0732">Signal</keyword>
<dbReference type="Pfam" id="PF13435">
    <property type="entry name" value="Cytochrome_C554"/>
    <property type="match status" value="1"/>
</dbReference>
<evidence type="ECO:0000259" key="3">
    <source>
        <dbReference type="Pfam" id="PF13435"/>
    </source>
</evidence>
<feature type="domain" description="Cytochrome c-552/4" evidence="3">
    <location>
        <begin position="94"/>
        <end position="162"/>
    </location>
</feature>
<dbReference type="EMBL" id="CP053452">
    <property type="protein sequence ID" value="QJW93038.1"/>
    <property type="molecule type" value="Genomic_DNA"/>
</dbReference>
<accession>A0A6M5YGB3</accession>
<dbReference type="AlphaFoldDB" id="A0A6M5YGB3"/>
<feature type="region of interest" description="Disordered" evidence="1">
    <location>
        <begin position="20"/>
        <end position="52"/>
    </location>
</feature>